<feature type="non-terminal residue" evidence="1">
    <location>
        <position position="66"/>
    </location>
</feature>
<accession>A0A8S2SYX6</accession>
<reference evidence="1" key="1">
    <citation type="submission" date="2021-02" db="EMBL/GenBank/DDBJ databases">
        <authorList>
            <person name="Nowell W R."/>
        </authorList>
    </citation>
    <scope>NUCLEOTIDE SEQUENCE</scope>
</reference>
<name>A0A8S2SYX6_9BILA</name>
<sequence length="66" mass="7529">MFMLNKLASPVNNSMLGTRAKNPNASLIALRYRGSQSDEKPTTFIFLLLHALYMCIHFRKISIELT</sequence>
<dbReference type="Proteomes" id="UP000681967">
    <property type="component" value="Unassembled WGS sequence"/>
</dbReference>
<evidence type="ECO:0000313" key="1">
    <source>
        <dbReference type="EMBL" id="CAF4250474.1"/>
    </source>
</evidence>
<protein>
    <submittedName>
        <fullName evidence="1">Uncharacterized protein</fullName>
    </submittedName>
</protein>
<proteinExistence type="predicted"/>
<organism evidence="1 2">
    <name type="scientific">Rotaria magnacalcarata</name>
    <dbReference type="NCBI Taxonomy" id="392030"/>
    <lineage>
        <taxon>Eukaryota</taxon>
        <taxon>Metazoa</taxon>
        <taxon>Spiralia</taxon>
        <taxon>Gnathifera</taxon>
        <taxon>Rotifera</taxon>
        <taxon>Eurotatoria</taxon>
        <taxon>Bdelloidea</taxon>
        <taxon>Philodinida</taxon>
        <taxon>Philodinidae</taxon>
        <taxon>Rotaria</taxon>
    </lineage>
</organism>
<gene>
    <name evidence="1" type="ORF">BYL167_LOCUS25527</name>
</gene>
<comment type="caution">
    <text evidence="1">The sequence shown here is derived from an EMBL/GenBank/DDBJ whole genome shotgun (WGS) entry which is preliminary data.</text>
</comment>
<dbReference type="AlphaFoldDB" id="A0A8S2SYX6"/>
<evidence type="ECO:0000313" key="2">
    <source>
        <dbReference type="Proteomes" id="UP000681967"/>
    </source>
</evidence>
<dbReference type="EMBL" id="CAJOBH010026095">
    <property type="protein sequence ID" value="CAF4250474.1"/>
    <property type="molecule type" value="Genomic_DNA"/>
</dbReference>